<keyword evidence="3" id="KW-1185">Reference proteome</keyword>
<sequence>MIPLYQLGAQCWSMRPTLVQTVGGGAASLCCGGRCSQSGRWRLFGGCRGNSGADTGGKNSKHKHSRPPNIHGYNNGINNTATVQG</sequence>
<dbReference type="Proteomes" id="UP001335648">
    <property type="component" value="Unassembled WGS sequence"/>
</dbReference>
<evidence type="ECO:0000313" key="2">
    <source>
        <dbReference type="EMBL" id="KAK5912472.1"/>
    </source>
</evidence>
<reference evidence="2 3" key="1">
    <citation type="journal article" date="2023" name="Mol. Biol. Evol.">
        <title>Genomics of Secondarily Temperate Adaptation in the Only Non-Antarctic Icefish.</title>
        <authorList>
            <person name="Rivera-Colon A.G."/>
            <person name="Rayamajhi N."/>
            <person name="Minhas B.F."/>
            <person name="Madrigal G."/>
            <person name="Bilyk K.T."/>
            <person name="Yoon V."/>
            <person name="Hune M."/>
            <person name="Gregory S."/>
            <person name="Cheng C.H.C."/>
            <person name="Catchen J.M."/>
        </authorList>
    </citation>
    <scope>NUCLEOTIDE SEQUENCE [LARGE SCALE GENOMIC DNA]</scope>
    <source>
        <strain evidence="2">JC2023a</strain>
    </source>
</reference>
<protein>
    <submittedName>
        <fullName evidence="2">Uncharacterized protein</fullName>
    </submittedName>
</protein>
<accession>A0AAN8HEL8</accession>
<dbReference type="EMBL" id="JAULUE010002047">
    <property type="protein sequence ID" value="KAK5912472.1"/>
    <property type="molecule type" value="Genomic_DNA"/>
</dbReference>
<gene>
    <name evidence="2" type="ORF">CesoFtcFv8_002342</name>
</gene>
<name>A0AAN8HEL8_9TELE</name>
<feature type="region of interest" description="Disordered" evidence="1">
    <location>
        <begin position="52"/>
        <end position="85"/>
    </location>
</feature>
<evidence type="ECO:0000256" key="1">
    <source>
        <dbReference type="SAM" id="MobiDB-lite"/>
    </source>
</evidence>
<dbReference type="AlphaFoldDB" id="A0AAN8HEL8"/>
<organism evidence="2 3">
    <name type="scientific">Champsocephalus esox</name>
    <name type="common">pike icefish</name>
    <dbReference type="NCBI Taxonomy" id="159716"/>
    <lineage>
        <taxon>Eukaryota</taxon>
        <taxon>Metazoa</taxon>
        <taxon>Chordata</taxon>
        <taxon>Craniata</taxon>
        <taxon>Vertebrata</taxon>
        <taxon>Euteleostomi</taxon>
        <taxon>Actinopterygii</taxon>
        <taxon>Neopterygii</taxon>
        <taxon>Teleostei</taxon>
        <taxon>Neoteleostei</taxon>
        <taxon>Acanthomorphata</taxon>
        <taxon>Eupercaria</taxon>
        <taxon>Perciformes</taxon>
        <taxon>Notothenioidei</taxon>
        <taxon>Channichthyidae</taxon>
        <taxon>Champsocephalus</taxon>
    </lineage>
</organism>
<evidence type="ECO:0000313" key="3">
    <source>
        <dbReference type="Proteomes" id="UP001335648"/>
    </source>
</evidence>
<feature type="compositionally biased region" description="Polar residues" evidence="1">
    <location>
        <begin position="75"/>
        <end position="85"/>
    </location>
</feature>
<comment type="caution">
    <text evidence="2">The sequence shown here is derived from an EMBL/GenBank/DDBJ whole genome shotgun (WGS) entry which is preliminary data.</text>
</comment>
<proteinExistence type="predicted"/>